<sequence length="188" mass="20944">MSSSAGGSSGDGNQVFKDPEYPVVVVDQKYCSNDPTTLTFEKNGEDKFKISDEEGHVIFRGQIKADGRKVMLDDSNAPVISFQITMHARRQAFRGDSTDQRLFSVKKTRYFTSVRYDVYMTSNLSESTFNYRVCDGNKEGSLLILAGDETTKLAQLNNQANQKCTVDVSPKVDKAFVSALLIIREDIS</sequence>
<dbReference type="Pfam" id="PF04525">
    <property type="entry name" value="LOR"/>
    <property type="match status" value="1"/>
</dbReference>
<dbReference type="PANTHER" id="PTHR31087:SF144">
    <property type="entry name" value="TUBBY C-TERMINAL-LIKE DOMAIN-CONTAINING PROTEIN-RELATED"/>
    <property type="match status" value="1"/>
</dbReference>
<dbReference type="AlphaFoldDB" id="A0AA38T3V4"/>
<dbReference type="SUPFAM" id="SSF54518">
    <property type="entry name" value="Tubby C-terminal domain-like"/>
    <property type="match status" value="1"/>
</dbReference>
<proteinExistence type="inferred from homology"/>
<evidence type="ECO:0000313" key="2">
    <source>
        <dbReference type="EMBL" id="KAJ9547615.1"/>
    </source>
</evidence>
<evidence type="ECO:0000313" key="3">
    <source>
        <dbReference type="Proteomes" id="UP001172457"/>
    </source>
</evidence>
<name>A0AA38T3V4_9ASTR</name>
<keyword evidence="3" id="KW-1185">Reference proteome</keyword>
<comment type="caution">
    <text evidence="2">The sequence shown here is derived from an EMBL/GenBank/DDBJ whole genome shotgun (WGS) entry which is preliminary data.</text>
</comment>
<dbReference type="InterPro" id="IPR007612">
    <property type="entry name" value="LOR"/>
</dbReference>
<dbReference type="EMBL" id="JARYMX010000005">
    <property type="protein sequence ID" value="KAJ9547615.1"/>
    <property type="molecule type" value="Genomic_DNA"/>
</dbReference>
<organism evidence="2 3">
    <name type="scientific">Centaurea solstitialis</name>
    <name type="common">yellow star-thistle</name>
    <dbReference type="NCBI Taxonomy" id="347529"/>
    <lineage>
        <taxon>Eukaryota</taxon>
        <taxon>Viridiplantae</taxon>
        <taxon>Streptophyta</taxon>
        <taxon>Embryophyta</taxon>
        <taxon>Tracheophyta</taxon>
        <taxon>Spermatophyta</taxon>
        <taxon>Magnoliopsida</taxon>
        <taxon>eudicotyledons</taxon>
        <taxon>Gunneridae</taxon>
        <taxon>Pentapetalae</taxon>
        <taxon>asterids</taxon>
        <taxon>campanulids</taxon>
        <taxon>Asterales</taxon>
        <taxon>Asteraceae</taxon>
        <taxon>Carduoideae</taxon>
        <taxon>Cardueae</taxon>
        <taxon>Centaureinae</taxon>
        <taxon>Centaurea</taxon>
    </lineage>
</organism>
<gene>
    <name evidence="2" type="ORF">OSB04_020158</name>
</gene>
<protein>
    <submittedName>
        <fullName evidence="2">Uncharacterized protein</fullName>
    </submittedName>
</protein>
<dbReference type="PANTHER" id="PTHR31087">
    <property type="match status" value="1"/>
</dbReference>
<accession>A0AA38T3V4</accession>
<dbReference type="InterPro" id="IPR025659">
    <property type="entry name" value="Tubby-like_C"/>
</dbReference>
<dbReference type="Gene3D" id="2.40.160.200">
    <property type="entry name" value="LURP1-related"/>
    <property type="match status" value="1"/>
</dbReference>
<reference evidence="2" key="1">
    <citation type="submission" date="2023-03" db="EMBL/GenBank/DDBJ databases">
        <title>Chromosome-scale reference genome and RAD-based genetic map of yellow starthistle (Centaurea solstitialis) reveal putative structural variation and QTLs associated with invader traits.</title>
        <authorList>
            <person name="Reatini B."/>
            <person name="Cang F.A."/>
            <person name="Jiang Q."/>
            <person name="Mckibben M.T.W."/>
            <person name="Barker M.S."/>
            <person name="Rieseberg L.H."/>
            <person name="Dlugosch K.M."/>
        </authorList>
    </citation>
    <scope>NUCLEOTIDE SEQUENCE</scope>
    <source>
        <strain evidence="2">CAN-66</strain>
        <tissue evidence="2">Leaf</tissue>
    </source>
</reference>
<evidence type="ECO:0000256" key="1">
    <source>
        <dbReference type="ARBA" id="ARBA00005437"/>
    </source>
</evidence>
<dbReference type="Proteomes" id="UP001172457">
    <property type="component" value="Chromosome 5"/>
</dbReference>
<comment type="similarity">
    <text evidence="1">Belongs to the LOR family.</text>
</comment>
<dbReference type="InterPro" id="IPR038595">
    <property type="entry name" value="LOR_sf"/>
</dbReference>